<dbReference type="EMBL" id="CM020619">
    <property type="protein sequence ID" value="KAK1863863.1"/>
    <property type="molecule type" value="Genomic_DNA"/>
</dbReference>
<accession>A0ACC3C1X8</accession>
<sequence length="87" mass="9213">MVAGRPVAVLGHRLGAIYQSLEDADLVRRRLASFVALLIGVVVPIACDFSRVQLRTKLEQNGAGCRTRGALPGVVLQLALCGLDGDD</sequence>
<dbReference type="Proteomes" id="UP000798662">
    <property type="component" value="Chromosome 2"/>
</dbReference>
<organism evidence="1 2">
    <name type="scientific">Pyropia yezoensis</name>
    <name type="common">Susabi-nori</name>
    <name type="synonym">Porphyra yezoensis</name>
    <dbReference type="NCBI Taxonomy" id="2788"/>
    <lineage>
        <taxon>Eukaryota</taxon>
        <taxon>Rhodophyta</taxon>
        <taxon>Bangiophyceae</taxon>
        <taxon>Bangiales</taxon>
        <taxon>Bangiaceae</taxon>
        <taxon>Pyropia</taxon>
    </lineage>
</organism>
<keyword evidence="2" id="KW-1185">Reference proteome</keyword>
<comment type="caution">
    <text evidence="1">The sequence shown here is derived from an EMBL/GenBank/DDBJ whole genome shotgun (WGS) entry which is preliminary data.</text>
</comment>
<evidence type="ECO:0000313" key="1">
    <source>
        <dbReference type="EMBL" id="KAK1863863.1"/>
    </source>
</evidence>
<protein>
    <submittedName>
        <fullName evidence="1">Uncharacterized protein</fullName>
    </submittedName>
</protein>
<evidence type="ECO:0000313" key="2">
    <source>
        <dbReference type="Proteomes" id="UP000798662"/>
    </source>
</evidence>
<proteinExistence type="predicted"/>
<gene>
    <name evidence="1" type="ORF">I4F81_006417</name>
</gene>
<name>A0ACC3C1X8_PYRYE</name>
<reference evidence="1" key="1">
    <citation type="submission" date="2019-11" db="EMBL/GenBank/DDBJ databases">
        <title>Nori genome reveals adaptations in red seaweeds to the harsh intertidal environment.</title>
        <authorList>
            <person name="Wang D."/>
            <person name="Mao Y."/>
        </authorList>
    </citation>
    <scope>NUCLEOTIDE SEQUENCE</scope>
    <source>
        <tissue evidence="1">Gametophyte</tissue>
    </source>
</reference>